<dbReference type="InParanoid" id="A0A2J6ST26"/>
<dbReference type="InterPro" id="IPR029062">
    <property type="entry name" value="Class_I_gatase-like"/>
</dbReference>
<accession>A0A2J6ST26</accession>
<keyword evidence="3" id="KW-1185">Reference proteome</keyword>
<evidence type="ECO:0000313" key="3">
    <source>
        <dbReference type="Proteomes" id="UP000235371"/>
    </source>
</evidence>
<name>A0A2J6ST26_9HELO</name>
<dbReference type="SUPFAM" id="SSF52317">
    <property type="entry name" value="Class I glutamine amidotransferase-like"/>
    <property type="match status" value="1"/>
</dbReference>
<dbReference type="GeneID" id="36589390"/>
<dbReference type="RefSeq" id="XP_024730838.1">
    <property type="nucleotide sequence ID" value="XM_024881313.1"/>
</dbReference>
<protein>
    <submittedName>
        <fullName evidence="2">DJ-1/PfpI family protein-like protein</fullName>
    </submittedName>
</protein>
<evidence type="ECO:0000259" key="1">
    <source>
        <dbReference type="Pfam" id="PF01965"/>
    </source>
</evidence>
<sequence>MAPLNFGFLMIQYQVLDVAGPLDILSCSSKELMTSLAAAGFPGASKMVDKAIDIKFHHIAETMNPVQMTGGLRVVPTTTCDTCPPLDFLLVGGPDPSKYVLPDRFAEFIRQHVKAGGHLFTTCTGGLAIAPSGVLDGRTATTNHGVLEVAKKVAPKVKWVEKQWVEDGKIWTSGGACAGMDMMAHWLIKNYGMELAKSTFYGLDFEPRDIEGNRVLPQQHGAGINGNNPFSV</sequence>
<proteinExistence type="predicted"/>
<dbReference type="OrthoDB" id="543156at2759"/>
<dbReference type="InterPro" id="IPR002818">
    <property type="entry name" value="DJ-1/PfpI"/>
</dbReference>
<dbReference type="Proteomes" id="UP000235371">
    <property type="component" value="Unassembled WGS sequence"/>
</dbReference>
<dbReference type="AlphaFoldDB" id="A0A2J6ST26"/>
<dbReference type="Pfam" id="PF01965">
    <property type="entry name" value="DJ-1_PfpI"/>
    <property type="match status" value="1"/>
</dbReference>
<dbReference type="InterPro" id="IPR052158">
    <property type="entry name" value="INH-QAR"/>
</dbReference>
<dbReference type="CDD" id="cd03139">
    <property type="entry name" value="GATase1_PfpI_2"/>
    <property type="match status" value="1"/>
</dbReference>
<reference evidence="2 3" key="1">
    <citation type="submission" date="2016-04" db="EMBL/GenBank/DDBJ databases">
        <title>A degradative enzymes factory behind the ericoid mycorrhizal symbiosis.</title>
        <authorList>
            <consortium name="DOE Joint Genome Institute"/>
            <person name="Martino E."/>
            <person name="Morin E."/>
            <person name="Grelet G."/>
            <person name="Kuo A."/>
            <person name="Kohler A."/>
            <person name="Daghino S."/>
            <person name="Barry K."/>
            <person name="Choi C."/>
            <person name="Cichocki N."/>
            <person name="Clum A."/>
            <person name="Copeland A."/>
            <person name="Hainaut M."/>
            <person name="Haridas S."/>
            <person name="Labutti K."/>
            <person name="Lindquist E."/>
            <person name="Lipzen A."/>
            <person name="Khouja H.-R."/>
            <person name="Murat C."/>
            <person name="Ohm R."/>
            <person name="Olson A."/>
            <person name="Spatafora J."/>
            <person name="Veneault-Fourrey C."/>
            <person name="Henrissat B."/>
            <person name="Grigoriev I."/>
            <person name="Martin F."/>
            <person name="Perotto S."/>
        </authorList>
    </citation>
    <scope>NUCLEOTIDE SEQUENCE [LARGE SCALE GENOMIC DNA]</scope>
    <source>
        <strain evidence="2 3">E</strain>
    </source>
</reference>
<feature type="domain" description="DJ-1/PfpI" evidence="1">
    <location>
        <begin position="52"/>
        <end position="185"/>
    </location>
</feature>
<gene>
    <name evidence="2" type="ORF">K444DRAFT_618399</name>
</gene>
<organism evidence="2 3">
    <name type="scientific">Hyaloscypha bicolor E</name>
    <dbReference type="NCBI Taxonomy" id="1095630"/>
    <lineage>
        <taxon>Eukaryota</taxon>
        <taxon>Fungi</taxon>
        <taxon>Dikarya</taxon>
        <taxon>Ascomycota</taxon>
        <taxon>Pezizomycotina</taxon>
        <taxon>Leotiomycetes</taxon>
        <taxon>Helotiales</taxon>
        <taxon>Hyaloscyphaceae</taxon>
        <taxon>Hyaloscypha</taxon>
        <taxon>Hyaloscypha bicolor</taxon>
    </lineage>
</organism>
<dbReference type="PANTHER" id="PTHR43130:SF7">
    <property type="entry name" value="DJ-1_PFPI DOMAIN-CONTAINING PROTEIN"/>
    <property type="match status" value="1"/>
</dbReference>
<evidence type="ECO:0000313" key="2">
    <source>
        <dbReference type="EMBL" id="PMD53934.1"/>
    </source>
</evidence>
<dbReference type="Gene3D" id="3.40.50.880">
    <property type="match status" value="1"/>
</dbReference>
<dbReference type="EMBL" id="KZ613866">
    <property type="protein sequence ID" value="PMD53934.1"/>
    <property type="molecule type" value="Genomic_DNA"/>
</dbReference>
<dbReference type="PANTHER" id="PTHR43130">
    <property type="entry name" value="ARAC-FAMILY TRANSCRIPTIONAL REGULATOR"/>
    <property type="match status" value="1"/>
</dbReference>